<feature type="region of interest" description="Disordered" evidence="1">
    <location>
        <begin position="88"/>
        <end position="131"/>
    </location>
</feature>
<feature type="domain" description="Bacterial Ig-like" evidence="3">
    <location>
        <begin position="483"/>
        <end position="560"/>
    </location>
</feature>
<keyword evidence="2" id="KW-0472">Membrane</keyword>
<evidence type="ECO:0000256" key="2">
    <source>
        <dbReference type="SAM" id="Phobius"/>
    </source>
</evidence>
<name>A0A849H4W7_9MICO</name>
<feature type="region of interest" description="Disordered" evidence="1">
    <location>
        <begin position="436"/>
        <end position="464"/>
    </location>
</feature>
<feature type="region of interest" description="Disordered" evidence="1">
    <location>
        <begin position="254"/>
        <end position="283"/>
    </location>
</feature>
<feature type="domain" description="Bacterial Ig-like" evidence="3">
    <location>
        <begin position="211"/>
        <end position="287"/>
    </location>
</feature>
<feature type="region of interest" description="Disordered" evidence="1">
    <location>
        <begin position="350"/>
        <end position="373"/>
    </location>
</feature>
<feature type="compositionally biased region" description="Polar residues" evidence="1">
    <location>
        <begin position="590"/>
        <end position="599"/>
    </location>
</feature>
<dbReference type="AlphaFoldDB" id="A0A849H4W7"/>
<feature type="domain" description="Bacterial Ig-like" evidence="3">
    <location>
        <begin position="302"/>
        <end position="378"/>
    </location>
</feature>
<dbReference type="Pfam" id="PF19077">
    <property type="entry name" value="Big_13"/>
    <property type="match status" value="6"/>
</dbReference>
<feature type="transmembrane region" description="Helical" evidence="2">
    <location>
        <begin position="702"/>
        <end position="721"/>
    </location>
</feature>
<evidence type="ECO:0000256" key="1">
    <source>
        <dbReference type="SAM" id="MobiDB-lite"/>
    </source>
</evidence>
<dbReference type="RefSeq" id="WP_240977152.1">
    <property type="nucleotide sequence ID" value="NZ_JABEPQ010000001.1"/>
</dbReference>
<feature type="compositionally biased region" description="Polar residues" evidence="1">
    <location>
        <begin position="118"/>
        <end position="131"/>
    </location>
</feature>
<dbReference type="NCBIfam" id="NF033510">
    <property type="entry name" value="Ca_tandemer"/>
    <property type="match status" value="7"/>
</dbReference>
<keyword evidence="2" id="KW-0812">Transmembrane</keyword>
<dbReference type="InterPro" id="IPR044016">
    <property type="entry name" value="Big_13"/>
</dbReference>
<dbReference type="Gene3D" id="2.60.40.10">
    <property type="entry name" value="Immunoglobulins"/>
    <property type="match status" value="7"/>
</dbReference>
<keyword evidence="5" id="KW-1185">Reference proteome</keyword>
<evidence type="ECO:0000313" key="4">
    <source>
        <dbReference type="EMBL" id="NNM44806.1"/>
    </source>
</evidence>
<sequence length="727" mass="70667">GNTASDSSTFTIDTTAPAVAITAPADGSSTNDATPPITGTSDVLNGSISLAFDGGTPQSVSTGADGSWTYTPTTDLADGSHTAVARATDAAGNTASDSSTFTIDTTPPSVAITAPADGSTTNDSTPPMTGTSDVISGTVLLSIDGTTPVSVDTGADGSWAYTPPAALIEGGHTLTATASDGAGNTATDSSTFTVDTIAPAVAITAPADGSSTNDATPPITGTSDIVNGTISLVIDGGDPVTVNTGADGSWSYTPTTALGDGSHTAEATAKDDAGNTSSDSSTFTVDTTAPAIAITAPADGSSTNDATPPITGTSDIVNGTISLVIDGGDPVTVNTGADGSWSYTPTTALGDGSHTAEATATDGAGNTASDSSTFTVDTTAPAIAITSPADGSTTNDQTPAITGTSDIVNGTISLVIDGGDPLTVDTGADGSWSYTPTTALGDGSHTAEATATDGAGNTASDSSTFTVDTTAPAIAITAPADGSTTNDATPTISGSSDILNGTIMLKLDDASPMRVATEADGSWASTPTQALSDGEHTALAGATDEANNTATDQISFTVDTSTAPPGQEPTVDITSPADGSTLGSAPPAVTGTSNAPGHQVSVTLDGEPLGTDTVDADGTWSVPVTRSIACGHHVITATVGDFSAPVLLNDVVVLADAADPSSDTVGFTLTCPAGNGPNHPGEGGPAAGPRPGGLAFTGLDPAMPVGLGLLLIAVGAAAYVTRRRTMR</sequence>
<reference evidence="4 5" key="1">
    <citation type="submission" date="2020-04" db="EMBL/GenBank/DDBJ databases">
        <title>Knoellia sp. isolate from air conditioner.</title>
        <authorList>
            <person name="Chea S."/>
            <person name="Kim D.-U."/>
        </authorList>
    </citation>
    <scope>NUCLEOTIDE SEQUENCE [LARGE SCALE GENOMIC DNA]</scope>
    <source>
        <strain evidence="4 5">DB2414S</strain>
    </source>
</reference>
<feature type="domain" description="Bacterial Ig-like" evidence="3">
    <location>
        <begin position="119"/>
        <end position="196"/>
    </location>
</feature>
<dbReference type="GO" id="GO:0005975">
    <property type="term" value="P:carbohydrate metabolic process"/>
    <property type="evidence" value="ECO:0007669"/>
    <property type="project" value="UniProtKB-ARBA"/>
</dbReference>
<proteinExistence type="predicted"/>
<evidence type="ECO:0000313" key="5">
    <source>
        <dbReference type="Proteomes" id="UP000588586"/>
    </source>
</evidence>
<feature type="compositionally biased region" description="Polar residues" evidence="1">
    <location>
        <begin position="364"/>
        <end position="373"/>
    </location>
</feature>
<evidence type="ECO:0000259" key="3">
    <source>
        <dbReference type="Pfam" id="PF19077"/>
    </source>
</evidence>
<dbReference type="EMBL" id="JABEPQ010000001">
    <property type="protein sequence ID" value="NNM44806.1"/>
    <property type="molecule type" value="Genomic_DNA"/>
</dbReference>
<protein>
    <submittedName>
        <fullName evidence="4">Adhesin</fullName>
    </submittedName>
</protein>
<dbReference type="Proteomes" id="UP000588586">
    <property type="component" value="Unassembled WGS sequence"/>
</dbReference>
<feature type="domain" description="Bacterial Ig-like" evidence="3">
    <location>
        <begin position="392"/>
        <end position="469"/>
    </location>
</feature>
<feature type="compositionally biased region" description="Polar residues" evidence="1">
    <location>
        <begin position="455"/>
        <end position="464"/>
    </location>
</feature>
<feature type="compositionally biased region" description="Polar residues" evidence="1">
    <location>
        <begin position="91"/>
        <end position="108"/>
    </location>
</feature>
<gene>
    <name evidence="4" type="ORF">HJG52_02165</name>
</gene>
<accession>A0A849H4W7</accession>
<dbReference type="InterPro" id="IPR013783">
    <property type="entry name" value="Ig-like_fold"/>
</dbReference>
<comment type="caution">
    <text evidence="4">The sequence shown here is derived from an EMBL/GenBank/DDBJ whole genome shotgun (WGS) entry which is preliminary data.</text>
</comment>
<feature type="region of interest" description="Disordered" evidence="1">
    <location>
        <begin position="560"/>
        <end position="599"/>
    </location>
</feature>
<keyword evidence="2" id="KW-1133">Transmembrane helix</keyword>
<feature type="domain" description="Bacterial Ig-like" evidence="3">
    <location>
        <begin position="28"/>
        <end position="105"/>
    </location>
</feature>
<organism evidence="4 5">
    <name type="scientific">Knoellia koreensis</name>
    <dbReference type="NCBI Taxonomy" id="2730921"/>
    <lineage>
        <taxon>Bacteria</taxon>
        <taxon>Bacillati</taxon>
        <taxon>Actinomycetota</taxon>
        <taxon>Actinomycetes</taxon>
        <taxon>Micrococcales</taxon>
        <taxon>Intrasporangiaceae</taxon>
        <taxon>Knoellia</taxon>
    </lineage>
</organism>
<feature type="non-terminal residue" evidence="4">
    <location>
        <position position="1"/>
    </location>
</feature>